<feature type="region of interest" description="Disordered" evidence="1">
    <location>
        <begin position="1"/>
        <end position="46"/>
    </location>
</feature>
<comment type="caution">
    <text evidence="2">The sequence shown here is derived from an EMBL/GenBank/DDBJ whole genome shotgun (WGS) entry which is preliminary data.</text>
</comment>
<proteinExistence type="predicted"/>
<reference evidence="2 3" key="1">
    <citation type="submission" date="2019-09" db="EMBL/GenBank/DDBJ databases">
        <title>YIM 48816 draft genome.</title>
        <authorList>
            <person name="Jiang L."/>
        </authorList>
    </citation>
    <scope>NUCLEOTIDE SEQUENCE [LARGE SCALE GENOMIC DNA]</scope>
    <source>
        <strain evidence="2 3">YIM 48816</strain>
    </source>
</reference>
<dbReference type="AlphaFoldDB" id="A0A6L3T1P9"/>
<sequence>MSVRKANTGRMSAESLSPFSRAPGHARPTQRRQSRKSNHNRTALARLSESEVRALLRKLEADVQEEPSAQVLEDTLDADFDEDAGLWGHIDPLSAHVRRKSSIQPMLADEDDAAW</sequence>
<evidence type="ECO:0000313" key="3">
    <source>
        <dbReference type="Proteomes" id="UP000474159"/>
    </source>
</evidence>
<name>A0A6L3T1P9_9HYPH</name>
<dbReference type="RefSeq" id="WP_150997841.1">
    <property type="nucleotide sequence ID" value="NZ_BPQY01000392.1"/>
</dbReference>
<keyword evidence="3" id="KW-1185">Reference proteome</keyword>
<dbReference type="Proteomes" id="UP000474159">
    <property type="component" value="Unassembled WGS sequence"/>
</dbReference>
<gene>
    <name evidence="2" type="ORF">F6X53_05015</name>
</gene>
<evidence type="ECO:0000256" key="1">
    <source>
        <dbReference type="SAM" id="MobiDB-lite"/>
    </source>
</evidence>
<feature type="compositionally biased region" description="Basic residues" evidence="1">
    <location>
        <begin position="28"/>
        <end position="39"/>
    </location>
</feature>
<protein>
    <submittedName>
        <fullName evidence="2">Uncharacterized protein</fullName>
    </submittedName>
</protein>
<accession>A0A6L3T1P9</accession>
<dbReference type="EMBL" id="VZZK01000004">
    <property type="protein sequence ID" value="KAB1080560.1"/>
    <property type="molecule type" value="Genomic_DNA"/>
</dbReference>
<evidence type="ECO:0000313" key="2">
    <source>
        <dbReference type="EMBL" id="KAB1080560.1"/>
    </source>
</evidence>
<organism evidence="2 3">
    <name type="scientific">Methylobacterium soli</name>
    <dbReference type="NCBI Taxonomy" id="553447"/>
    <lineage>
        <taxon>Bacteria</taxon>
        <taxon>Pseudomonadati</taxon>
        <taxon>Pseudomonadota</taxon>
        <taxon>Alphaproteobacteria</taxon>
        <taxon>Hyphomicrobiales</taxon>
        <taxon>Methylobacteriaceae</taxon>
        <taxon>Methylobacterium</taxon>
    </lineage>
</organism>